<feature type="chain" id="PRO_5028349717" evidence="1">
    <location>
        <begin position="26"/>
        <end position="321"/>
    </location>
</feature>
<dbReference type="InterPro" id="IPR000845">
    <property type="entry name" value="Nucleoside_phosphorylase_d"/>
</dbReference>
<sequence length="321" mass="34663">MAGKQMKLLLLVSAVISSLAVNVLATPLPRAIEQVPSLGLISSDSGNQETPFSGAFKPDPELPYVDFLGRRYHIGTIGSNDVIIVGCGTGLVNAAATTQVLLDFFKIRAVIHFGTAGGADSSLSVGDVVIPMQFSQTGIWDWLKSETAAQPDNGVADLEFRRYHIPADGYNLLGRVAYMKEYFFSPTGEPDVPERKFWFEASEDLLQIASTLEGIELNQCLNKVCLPQKPKLVLGVNGTTANFFVDNAAYRDFLHKTFDVASIDMESAAVIMTSLANGHSVIAIRGLANLAGSEEEGEDSSESYDVKTFSVSNFVKLNKQG</sequence>
<dbReference type="Gene3D" id="3.40.50.1580">
    <property type="entry name" value="Nucleoside phosphorylase domain"/>
    <property type="match status" value="1"/>
</dbReference>
<feature type="domain" description="Nucleoside phosphorylase" evidence="2">
    <location>
        <begin position="56"/>
        <end position="301"/>
    </location>
</feature>
<reference evidence="4" key="2">
    <citation type="submission" date="2025-08" db="UniProtKB">
        <authorList>
            <consortium name="RefSeq"/>
        </authorList>
    </citation>
    <scope>IDENTIFICATION</scope>
    <source>
        <tissue evidence="4">Leaves</tissue>
    </source>
</reference>
<gene>
    <name evidence="4" type="primary">LOC113725727</name>
</gene>
<dbReference type="AlphaFoldDB" id="A0A6P6VPB7"/>
<evidence type="ECO:0000259" key="2">
    <source>
        <dbReference type="Pfam" id="PF01048"/>
    </source>
</evidence>
<protein>
    <submittedName>
        <fullName evidence="4">Bark storage protein A-like</fullName>
    </submittedName>
</protein>
<evidence type="ECO:0000313" key="3">
    <source>
        <dbReference type="Proteomes" id="UP001652660"/>
    </source>
</evidence>
<dbReference type="InterPro" id="IPR035994">
    <property type="entry name" value="Nucleoside_phosphorylase_sf"/>
</dbReference>
<dbReference type="GO" id="GO:0009116">
    <property type="term" value="P:nucleoside metabolic process"/>
    <property type="evidence" value="ECO:0007669"/>
    <property type="project" value="InterPro"/>
</dbReference>
<dbReference type="PANTHER" id="PTHR21234:SF30">
    <property type="entry name" value="PHOSPHORYLASE SUPERFAMILY PROTEIN"/>
    <property type="match status" value="1"/>
</dbReference>
<keyword evidence="1" id="KW-0732">Signal</keyword>
<dbReference type="OrthoDB" id="1916878at2759"/>
<dbReference type="CDD" id="cd09008">
    <property type="entry name" value="MTAN"/>
    <property type="match status" value="1"/>
</dbReference>
<keyword evidence="3" id="KW-1185">Reference proteome</keyword>
<evidence type="ECO:0000256" key="1">
    <source>
        <dbReference type="SAM" id="SignalP"/>
    </source>
</evidence>
<feature type="signal peptide" evidence="1">
    <location>
        <begin position="1"/>
        <end position="25"/>
    </location>
</feature>
<reference evidence="3" key="1">
    <citation type="journal article" date="2025" name="Foods">
        <title>Unveiling the Microbial Signatures of Arabica Coffee Cherries: Insights into Ripeness Specific Diversity, Functional Traits, and Implications for Quality and Safety.</title>
        <authorList>
            <consortium name="RefSeq"/>
            <person name="Tenea G.N."/>
            <person name="Cifuentes V."/>
            <person name="Reyes P."/>
            <person name="Cevallos-Vallejos M."/>
        </authorList>
    </citation>
    <scope>NUCLEOTIDE SEQUENCE [LARGE SCALE GENOMIC DNA]</scope>
</reference>
<dbReference type="RefSeq" id="XP_027104864.1">
    <property type="nucleotide sequence ID" value="XM_027249063.2"/>
</dbReference>
<dbReference type="GO" id="GO:0003824">
    <property type="term" value="F:catalytic activity"/>
    <property type="evidence" value="ECO:0007669"/>
    <property type="project" value="InterPro"/>
</dbReference>
<dbReference type="PANTHER" id="PTHR21234">
    <property type="entry name" value="PURINE NUCLEOSIDE PHOSPHORYLASE"/>
    <property type="match status" value="1"/>
</dbReference>
<evidence type="ECO:0000313" key="4">
    <source>
        <dbReference type="RefSeq" id="XP_027104864.1"/>
    </source>
</evidence>
<dbReference type="GeneID" id="113725727"/>
<dbReference type="Proteomes" id="UP001652660">
    <property type="component" value="Chromosome 2c"/>
</dbReference>
<proteinExistence type="predicted"/>
<dbReference type="Pfam" id="PF01048">
    <property type="entry name" value="PNP_UDP_1"/>
    <property type="match status" value="1"/>
</dbReference>
<organism evidence="3 4">
    <name type="scientific">Coffea arabica</name>
    <name type="common">Arabian coffee</name>
    <dbReference type="NCBI Taxonomy" id="13443"/>
    <lineage>
        <taxon>Eukaryota</taxon>
        <taxon>Viridiplantae</taxon>
        <taxon>Streptophyta</taxon>
        <taxon>Embryophyta</taxon>
        <taxon>Tracheophyta</taxon>
        <taxon>Spermatophyta</taxon>
        <taxon>Magnoliopsida</taxon>
        <taxon>eudicotyledons</taxon>
        <taxon>Gunneridae</taxon>
        <taxon>Pentapetalae</taxon>
        <taxon>asterids</taxon>
        <taxon>lamiids</taxon>
        <taxon>Gentianales</taxon>
        <taxon>Rubiaceae</taxon>
        <taxon>Ixoroideae</taxon>
        <taxon>Gardenieae complex</taxon>
        <taxon>Bertiereae - Coffeeae clade</taxon>
        <taxon>Coffeeae</taxon>
        <taxon>Coffea</taxon>
    </lineage>
</organism>
<dbReference type="SUPFAM" id="SSF53167">
    <property type="entry name" value="Purine and uridine phosphorylases"/>
    <property type="match status" value="1"/>
</dbReference>
<name>A0A6P6VPB7_COFAR</name>
<accession>A0A6P6VPB7</accession>